<dbReference type="Pfam" id="PF15637">
    <property type="entry name" value="Tox-HNH-HHH"/>
    <property type="match status" value="1"/>
</dbReference>
<protein>
    <recommendedName>
        <fullName evidence="2">Tox-HNH-HHH domain-containing protein</fullName>
    </recommendedName>
</protein>
<gene>
    <name evidence="3" type="ORF">JJN12_08335</name>
</gene>
<dbReference type="RefSeq" id="WP_208429247.1">
    <property type="nucleotide sequence ID" value="NZ_JAEPRJ010000001.1"/>
</dbReference>
<dbReference type="InterPro" id="IPR028915">
    <property type="entry name" value="Tox-HNH-HHH_dom"/>
</dbReference>
<sequence>MGVSLYEGITKSELNADRTTSEGKTYTINHPNELLVNMRYKGNAGPNVNSQGWERSSSYYFKELQGQHPEYFSKKNNMLIESGKSPVVDKKFVDNFPQYKEYKGETLVHHHIGQDGQAVALPQSVHKGYGEIHTVEHDLGITDKAKAFSQSCGEACKKNPSLCGQTSDKFKAAHNNRTRKNNYDNGVASENKANVNKNSIKGATHGTQGTADSHQVSNSHGKSTSQSRG</sequence>
<organism evidence="3 4">
    <name type="scientific">Catonella massiliensis</name>
    <dbReference type="NCBI Taxonomy" id="2799636"/>
    <lineage>
        <taxon>Bacteria</taxon>
        <taxon>Bacillati</taxon>
        <taxon>Bacillota</taxon>
        <taxon>Clostridia</taxon>
        <taxon>Lachnospirales</taxon>
        <taxon>Lachnospiraceae</taxon>
        <taxon>Catonella</taxon>
    </lineage>
</organism>
<evidence type="ECO:0000313" key="4">
    <source>
        <dbReference type="Proteomes" id="UP000604730"/>
    </source>
</evidence>
<evidence type="ECO:0000259" key="2">
    <source>
        <dbReference type="Pfam" id="PF15637"/>
    </source>
</evidence>
<accession>A0ABS1J0V4</accession>
<keyword evidence="4" id="KW-1185">Reference proteome</keyword>
<evidence type="ECO:0000313" key="3">
    <source>
        <dbReference type="EMBL" id="MBK5897783.1"/>
    </source>
</evidence>
<feature type="domain" description="Tox-HNH-HHH" evidence="2">
    <location>
        <begin position="33"/>
        <end position="133"/>
    </location>
</feature>
<comment type="caution">
    <text evidence="3">The sequence shown here is derived from an EMBL/GenBank/DDBJ whole genome shotgun (WGS) entry which is preliminary data.</text>
</comment>
<name>A0ABS1J0V4_9FIRM</name>
<proteinExistence type="predicted"/>
<feature type="compositionally biased region" description="Polar residues" evidence="1">
    <location>
        <begin position="191"/>
        <end position="229"/>
    </location>
</feature>
<dbReference type="Proteomes" id="UP000604730">
    <property type="component" value="Unassembled WGS sequence"/>
</dbReference>
<evidence type="ECO:0000256" key="1">
    <source>
        <dbReference type="SAM" id="MobiDB-lite"/>
    </source>
</evidence>
<feature type="region of interest" description="Disordered" evidence="1">
    <location>
        <begin position="173"/>
        <end position="229"/>
    </location>
</feature>
<reference evidence="3 4" key="1">
    <citation type="submission" date="2021-01" db="EMBL/GenBank/DDBJ databases">
        <title>Isolation and description of Catonella massiliensis sp. nov., a novel Catonella species, isolated from a stable periodontitis subject.</title>
        <authorList>
            <person name="Antezack A."/>
            <person name="Boxberger M."/>
            <person name="La Scola B."/>
            <person name="Monnet-Corti V."/>
        </authorList>
    </citation>
    <scope>NUCLEOTIDE SEQUENCE [LARGE SCALE GENOMIC DNA]</scope>
    <source>
        <strain evidence="3 4">Marseille-Q4567</strain>
    </source>
</reference>
<dbReference type="EMBL" id="JAEPRJ010000001">
    <property type="protein sequence ID" value="MBK5897783.1"/>
    <property type="molecule type" value="Genomic_DNA"/>
</dbReference>